<dbReference type="KEGG" id="tasa:A1Q1_01433"/>
<protein>
    <submittedName>
        <fullName evidence="1">Uncharacterized protein</fullName>
    </submittedName>
</protein>
<dbReference type="Proteomes" id="UP000002748">
    <property type="component" value="Unassembled WGS sequence"/>
</dbReference>
<reference evidence="1 2" key="1">
    <citation type="journal article" date="2012" name="Eukaryot. Cell">
        <title>Draft genome sequence of CBS 2479, the standard type strain of Trichosporon asahii.</title>
        <authorList>
            <person name="Yang R.Y."/>
            <person name="Li H.T."/>
            <person name="Zhu H."/>
            <person name="Zhou G.P."/>
            <person name="Wang M."/>
            <person name="Wang L."/>
        </authorList>
    </citation>
    <scope>NUCLEOTIDE SEQUENCE [LARGE SCALE GENOMIC DNA]</scope>
    <source>
        <strain evidence="2">ATCC 90039 / CBS 2479 / JCM 2466 / KCTC 7840 / NCYC 2677 / UAMH 7654</strain>
    </source>
</reference>
<sequence>MSSIVNGIGTPSSLYQVFPARHPLLGLGREHPVSQALPRSHNLLFSICSRMSLRYLRTVLSKRKYLNAVSIKYKSDMLGAS</sequence>
<organism evidence="1 2">
    <name type="scientific">Trichosporon asahii var. asahii (strain ATCC 90039 / CBS 2479 / JCM 2466 / KCTC 7840 / NBRC 103889/ NCYC 2677 / UAMH 7654)</name>
    <name type="common">Yeast</name>
    <dbReference type="NCBI Taxonomy" id="1186058"/>
    <lineage>
        <taxon>Eukaryota</taxon>
        <taxon>Fungi</taxon>
        <taxon>Dikarya</taxon>
        <taxon>Basidiomycota</taxon>
        <taxon>Agaricomycotina</taxon>
        <taxon>Tremellomycetes</taxon>
        <taxon>Trichosporonales</taxon>
        <taxon>Trichosporonaceae</taxon>
        <taxon>Trichosporon</taxon>
    </lineage>
</organism>
<proteinExistence type="predicted"/>
<dbReference type="VEuPathDB" id="FungiDB:A1Q1_01433"/>
<dbReference type="EMBL" id="ALBS01000170">
    <property type="protein sequence ID" value="EJT49529.1"/>
    <property type="molecule type" value="Genomic_DNA"/>
</dbReference>
<evidence type="ECO:0000313" key="1">
    <source>
        <dbReference type="EMBL" id="EJT49529.1"/>
    </source>
</evidence>
<dbReference type="GeneID" id="25984947"/>
<evidence type="ECO:0000313" key="2">
    <source>
        <dbReference type="Proteomes" id="UP000002748"/>
    </source>
</evidence>
<dbReference type="HOGENOM" id="CLU_2575563_0_0_1"/>
<dbReference type="AlphaFoldDB" id="J6EY23"/>
<name>J6EY23_TRIAS</name>
<accession>J6EY23</accession>
<dbReference type="RefSeq" id="XP_014179947.1">
    <property type="nucleotide sequence ID" value="XM_014324472.1"/>
</dbReference>
<gene>
    <name evidence="1" type="ORF">A1Q1_01433</name>
</gene>
<comment type="caution">
    <text evidence="1">The sequence shown here is derived from an EMBL/GenBank/DDBJ whole genome shotgun (WGS) entry which is preliminary data.</text>
</comment>